<comment type="caution">
    <text evidence="3">The sequence shown here is derived from an EMBL/GenBank/DDBJ whole genome shotgun (WGS) entry which is preliminary data.</text>
</comment>
<dbReference type="InterPro" id="IPR029787">
    <property type="entry name" value="Nucleotide_cyclase"/>
</dbReference>
<accession>A0A246BFC4</accession>
<name>A0A246BFC4_9DEIO</name>
<dbReference type="InterPro" id="IPR000160">
    <property type="entry name" value="GGDEF_dom"/>
</dbReference>
<feature type="transmembrane region" description="Helical" evidence="1">
    <location>
        <begin position="110"/>
        <end position="138"/>
    </location>
</feature>
<keyword evidence="1" id="KW-1133">Transmembrane helix</keyword>
<feature type="transmembrane region" description="Helical" evidence="1">
    <location>
        <begin position="145"/>
        <end position="165"/>
    </location>
</feature>
<dbReference type="Pfam" id="PF00990">
    <property type="entry name" value="GGDEF"/>
    <property type="match status" value="1"/>
</dbReference>
<dbReference type="Proteomes" id="UP000197208">
    <property type="component" value="Unassembled WGS sequence"/>
</dbReference>
<reference evidence="3 4" key="1">
    <citation type="submission" date="2017-05" db="EMBL/GenBank/DDBJ databases">
        <title>De novo genome assembly of Deniococcus indicus strain DR1.</title>
        <authorList>
            <person name="Chauhan D."/>
            <person name="Yennamalli R.M."/>
            <person name="Priyadarshini R."/>
        </authorList>
    </citation>
    <scope>NUCLEOTIDE SEQUENCE [LARGE SCALE GENOMIC DNA]</scope>
    <source>
        <strain evidence="3 4">DR1</strain>
    </source>
</reference>
<dbReference type="EMBL" id="NHMK01000033">
    <property type="protein sequence ID" value="OWL93592.1"/>
    <property type="molecule type" value="Genomic_DNA"/>
</dbReference>
<dbReference type="PANTHER" id="PTHR45138:SF9">
    <property type="entry name" value="DIGUANYLATE CYCLASE DGCM-RELATED"/>
    <property type="match status" value="1"/>
</dbReference>
<dbReference type="SUPFAM" id="SSF55073">
    <property type="entry name" value="Nucleotide cyclase"/>
    <property type="match status" value="1"/>
</dbReference>
<dbReference type="SMART" id="SM00267">
    <property type="entry name" value="GGDEF"/>
    <property type="match status" value="1"/>
</dbReference>
<dbReference type="GO" id="GO:0052621">
    <property type="term" value="F:diguanylate cyclase activity"/>
    <property type="evidence" value="ECO:0007669"/>
    <property type="project" value="TreeGrafter"/>
</dbReference>
<dbReference type="GO" id="GO:0005886">
    <property type="term" value="C:plasma membrane"/>
    <property type="evidence" value="ECO:0007669"/>
    <property type="project" value="TreeGrafter"/>
</dbReference>
<dbReference type="RefSeq" id="WP_172418177.1">
    <property type="nucleotide sequence ID" value="NZ_BNAM01000012.1"/>
</dbReference>
<evidence type="ECO:0000259" key="2">
    <source>
        <dbReference type="PROSITE" id="PS50887"/>
    </source>
</evidence>
<evidence type="ECO:0000256" key="1">
    <source>
        <dbReference type="SAM" id="Phobius"/>
    </source>
</evidence>
<dbReference type="PANTHER" id="PTHR45138">
    <property type="entry name" value="REGULATORY COMPONENTS OF SENSORY TRANSDUCTION SYSTEM"/>
    <property type="match status" value="1"/>
</dbReference>
<dbReference type="GO" id="GO:0043709">
    <property type="term" value="P:cell adhesion involved in single-species biofilm formation"/>
    <property type="evidence" value="ECO:0007669"/>
    <property type="project" value="TreeGrafter"/>
</dbReference>
<feature type="domain" description="GGDEF" evidence="2">
    <location>
        <begin position="212"/>
        <end position="344"/>
    </location>
</feature>
<feature type="transmembrane region" description="Helical" evidence="1">
    <location>
        <begin position="77"/>
        <end position="98"/>
    </location>
</feature>
<sequence length="350" mass="37324">MTDWKTPVQDAETVRRRAYVLAALVSAAAHVGILVMKVPRGEWQDLPSFLTGLAVSLLILWALLWRRLPVTRLNLPVAGAVTLATVAEFVPLVSAPAVGTQAYLTFTATVALWFGLLPIRLAAGLSGAAYALFAALVLTRPAPDVTLLTYLACVTIVVGMVASFGQRVVTHQQQAAAFEQESLTDPLTQLPNRRALLAQLRTLWPDAGPRRAEFALVMLDLDRFKSVNDHLGHTTGDQVLRGTGLALRALIGAGLPAGTLLARWGGEEFMLLLPGVDAQEAYGVTERLSGAVLPLQAHLPALTFSGGAALSHEVASLDDLLALVDLRLHAAKAAGRAQVRWDARAGVPLR</sequence>
<organism evidence="3 4">
    <name type="scientific">Deinococcus indicus</name>
    <dbReference type="NCBI Taxonomy" id="223556"/>
    <lineage>
        <taxon>Bacteria</taxon>
        <taxon>Thermotogati</taxon>
        <taxon>Deinococcota</taxon>
        <taxon>Deinococci</taxon>
        <taxon>Deinococcales</taxon>
        <taxon>Deinococcaceae</taxon>
        <taxon>Deinococcus</taxon>
    </lineage>
</organism>
<feature type="transmembrane region" description="Helical" evidence="1">
    <location>
        <begin position="18"/>
        <end position="36"/>
    </location>
</feature>
<gene>
    <name evidence="3" type="ORF">CBQ26_19140</name>
</gene>
<dbReference type="InterPro" id="IPR050469">
    <property type="entry name" value="Diguanylate_Cyclase"/>
</dbReference>
<proteinExistence type="predicted"/>
<evidence type="ECO:0000313" key="4">
    <source>
        <dbReference type="Proteomes" id="UP000197208"/>
    </source>
</evidence>
<dbReference type="Gene3D" id="3.30.70.270">
    <property type="match status" value="1"/>
</dbReference>
<dbReference type="PROSITE" id="PS50887">
    <property type="entry name" value="GGDEF"/>
    <property type="match status" value="1"/>
</dbReference>
<dbReference type="InterPro" id="IPR043128">
    <property type="entry name" value="Rev_trsase/Diguanyl_cyclase"/>
</dbReference>
<keyword evidence="1" id="KW-0812">Transmembrane</keyword>
<feature type="transmembrane region" description="Helical" evidence="1">
    <location>
        <begin position="48"/>
        <end position="65"/>
    </location>
</feature>
<evidence type="ECO:0000313" key="3">
    <source>
        <dbReference type="EMBL" id="OWL93592.1"/>
    </source>
</evidence>
<dbReference type="CDD" id="cd01949">
    <property type="entry name" value="GGDEF"/>
    <property type="match status" value="1"/>
</dbReference>
<dbReference type="NCBIfam" id="TIGR00254">
    <property type="entry name" value="GGDEF"/>
    <property type="match status" value="1"/>
</dbReference>
<dbReference type="AlphaFoldDB" id="A0A246BFC4"/>
<keyword evidence="1" id="KW-0472">Membrane</keyword>
<protein>
    <recommendedName>
        <fullName evidence="2">GGDEF domain-containing protein</fullName>
    </recommendedName>
</protein>
<dbReference type="GO" id="GO:1902201">
    <property type="term" value="P:negative regulation of bacterial-type flagellum-dependent cell motility"/>
    <property type="evidence" value="ECO:0007669"/>
    <property type="project" value="TreeGrafter"/>
</dbReference>
<keyword evidence="4" id="KW-1185">Reference proteome</keyword>